<keyword evidence="3 11" id="KW-0813">Transport</keyword>
<comment type="subcellular location">
    <subcellularLocation>
        <location evidence="1">Mitochondrion inner membrane</location>
        <topology evidence="1">Multi-pass membrane protein</topology>
    </subcellularLocation>
</comment>
<evidence type="ECO:0000256" key="4">
    <source>
        <dbReference type="ARBA" id="ARBA00022692"/>
    </source>
</evidence>
<evidence type="ECO:0000256" key="5">
    <source>
        <dbReference type="ARBA" id="ARBA00022737"/>
    </source>
</evidence>
<dbReference type="InterPro" id="IPR049562">
    <property type="entry name" value="SLC25A33/36-like"/>
</dbReference>
<dbReference type="Pfam" id="PF00153">
    <property type="entry name" value="Mito_carr"/>
    <property type="match status" value="3"/>
</dbReference>
<feature type="repeat" description="Solcar" evidence="10">
    <location>
        <begin position="73"/>
        <end position="200"/>
    </location>
</feature>
<feature type="repeat" description="Solcar" evidence="10">
    <location>
        <begin position="316"/>
        <end position="402"/>
    </location>
</feature>
<organism evidence="13 14">
    <name type="scientific">Clavelina lepadiformis</name>
    <name type="common">Light-bulb sea squirt</name>
    <name type="synonym">Ascidia lepadiformis</name>
    <dbReference type="NCBI Taxonomy" id="159417"/>
    <lineage>
        <taxon>Eukaryota</taxon>
        <taxon>Metazoa</taxon>
        <taxon>Chordata</taxon>
        <taxon>Tunicata</taxon>
        <taxon>Ascidiacea</taxon>
        <taxon>Aplousobranchia</taxon>
        <taxon>Clavelinidae</taxon>
        <taxon>Clavelina</taxon>
    </lineage>
</organism>
<comment type="similarity">
    <text evidence="2 11">Belongs to the mitochondrial carrier (TC 2.A.29) family.</text>
</comment>
<keyword evidence="7 12" id="KW-1133">Transmembrane helix</keyword>
<gene>
    <name evidence="13" type="ORF">CVLEPA_LOCUS18678</name>
</gene>
<dbReference type="PRINTS" id="PR00926">
    <property type="entry name" value="MITOCARRIER"/>
</dbReference>
<protein>
    <recommendedName>
        <fullName evidence="15">Mitochondrial carrier protein</fullName>
    </recommendedName>
</protein>
<evidence type="ECO:0000256" key="10">
    <source>
        <dbReference type="PROSITE-ProRule" id="PRU00282"/>
    </source>
</evidence>
<evidence type="ECO:0000256" key="12">
    <source>
        <dbReference type="SAM" id="Phobius"/>
    </source>
</evidence>
<dbReference type="PANTHER" id="PTHR45829:SF4">
    <property type="entry name" value="MITOCHONDRIAL CARRIER PROTEIN RIM2"/>
    <property type="match status" value="1"/>
</dbReference>
<comment type="caution">
    <text evidence="13">The sequence shown here is derived from an EMBL/GenBank/DDBJ whole genome shotgun (WGS) entry which is preliminary data.</text>
</comment>
<dbReference type="Gene3D" id="1.50.40.10">
    <property type="entry name" value="Mitochondrial carrier domain"/>
    <property type="match status" value="2"/>
</dbReference>
<keyword evidence="14" id="KW-1185">Reference proteome</keyword>
<evidence type="ECO:0000256" key="1">
    <source>
        <dbReference type="ARBA" id="ARBA00004448"/>
    </source>
</evidence>
<dbReference type="Proteomes" id="UP001642483">
    <property type="component" value="Unassembled WGS sequence"/>
</dbReference>
<evidence type="ECO:0000256" key="9">
    <source>
        <dbReference type="ARBA" id="ARBA00023136"/>
    </source>
</evidence>
<keyword evidence="4 10" id="KW-0812">Transmembrane</keyword>
<sequence length="406" mass="45457">MKSASYSANTTCSCSSNKQQIFASEYKSEEHLPRMFTNRNDGRWQMEHEQYESRKIVERGSDVRKVAKPEAKRGRILHLFAGGLAGCASTLVTCPIDVIKTRQQASGKLSPYGSTVAVRGKHTPKTNIFRSLVLRSSLRAHYTGVLQPALLLQNSILQHTRYIWQVEGLRSFYKGLGPSLLGVVPSRALFFFAYETAKATLQNDVGFRPNSVEAHVLSSMFGGLVCTSATCPLWVLKTKQQLHRRLNKTSLSTAECMRRVWAAEGFKGFYRGLTASYAGIVETVLYFTIYQQMKASYIRKHNLDLDGVNISMSTFWELPGLMVISSAAKCTATCIAYPHEVIRTRLREEPVKRKYNGFFQTLRAITAKEGVRGLYGGLPAQLVRQVPNMAILMGVYEGALYIARSH</sequence>
<evidence type="ECO:0000256" key="6">
    <source>
        <dbReference type="ARBA" id="ARBA00022792"/>
    </source>
</evidence>
<dbReference type="InterPro" id="IPR002067">
    <property type="entry name" value="MCP"/>
</dbReference>
<feature type="repeat" description="Solcar" evidence="10">
    <location>
        <begin position="210"/>
        <end position="296"/>
    </location>
</feature>
<proteinExistence type="inferred from homology"/>
<evidence type="ECO:0008006" key="15">
    <source>
        <dbReference type="Google" id="ProtNLM"/>
    </source>
</evidence>
<dbReference type="InterPro" id="IPR023395">
    <property type="entry name" value="MCP_dom_sf"/>
</dbReference>
<evidence type="ECO:0000313" key="14">
    <source>
        <dbReference type="Proteomes" id="UP001642483"/>
    </source>
</evidence>
<evidence type="ECO:0000313" key="13">
    <source>
        <dbReference type="EMBL" id="CAK8686754.1"/>
    </source>
</evidence>
<dbReference type="PROSITE" id="PS50920">
    <property type="entry name" value="SOLCAR"/>
    <property type="match status" value="3"/>
</dbReference>
<evidence type="ECO:0000256" key="2">
    <source>
        <dbReference type="ARBA" id="ARBA00006375"/>
    </source>
</evidence>
<name>A0ABP0G4L6_CLALP</name>
<accession>A0ABP0G4L6</accession>
<evidence type="ECO:0000256" key="3">
    <source>
        <dbReference type="ARBA" id="ARBA00022448"/>
    </source>
</evidence>
<keyword evidence="9 10" id="KW-0472">Membrane</keyword>
<evidence type="ECO:0000256" key="11">
    <source>
        <dbReference type="RuleBase" id="RU000488"/>
    </source>
</evidence>
<keyword evidence="8" id="KW-0496">Mitochondrion</keyword>
<reference evidence="13 14" key="1">
    <citation type="submission" date="2024-02" db="EMBL/GenBank/DDBJ databases">
        <authorList>
            <person name="Daric V."/>
            <person name="Darras S."/>
        </authorList>
    </citation>
    <scope>NUCLEOTIDE SEQUENCE [LARGE SCALE GENOMIC DNA]</scope>
</reference>
<dbReference type="EMBL" id="CAWYQH010000103">
    <property type="protein sequence ID" value="CAK8686754.1"/>
    <property type="molecule type" value="Genomic_DNA"/>
</dbReference>
<evidence type="ECO:0000256" key="8">
    <source>
        <dbReference type="ARBA" id="ARBA00023128"/>
    </source>
</evidence>
<evidence type="ECO:0000256" key="7">
    <source>
        <dbReference type="ARBA" id="ARBA00022989"/>
    </source>
</evidence>
<feature type="transmembrane region" description="Helical" evidence="12">
    <location>
        <begin position="214"/>
        <end position="236"/>
    </location>
</feature>
<keyword evidence="5" id="KW-0677">Repeat</keyword>
<dbReference type="SUPFAM" id="SSF103506">
    <property type="entry name" value="Mitochondrial carrier"/>
    <property type="match status" value="1"/>
</dbReference>
<dbReference type="PANTHER" id="PTHR45829">
    <property type="entry name" value="MITOCHONDRIAL CARRIER PROTEIN RIM2"/>
    <property type="match status" value="1"/>
</dbReference>
<keyword evidence="6" id="KW-0999">Mitochondrion inner membrane</keyword>
<dbReference type="InterPro" id="IPR018108">
    <property type="entry name" value="MCP_transmembrane"/>
</dbReference>
<feature type="transmembrane region" description="Helical" evidence="12">
    <location>
        <begin position="175"/>
        <end position="194"/>
    </location>
</feature>